<sequence>MRIGQGFDVHRFKTGRPLKLCGRTIPGEPGLDGHSDADVGLHAVTDAILGALALGDMGDHFPDSDPRWSGADSSAFVSRVVELAAAEGFELVNCDLTFIGERPRISPHRESLRASLADSLGVPQSAVSVKATTTERLGFVGRAEGLAALAVVLMAKGGGDG</sequence>
<comment type="cofactor">
    <cofactor evidence="7">
        <name>a divalent metal cation</name>
        <dbReference type="ChEBI" id="CHEBI:60240"/>
    </cofactor>
    <text evidence="7">Binds 1 divalent metal cation per subunit.</text>
</comment>
<dbReference type="Proteomes" id="UP000598633">
    <property type="component" value="Unassembled WGS sequence"/>
</dbReference>
<feature type="binding site" evidence="7">
    <location>
        <begin position="8"/>
        <end position="10"/>
    </location>
    <ligand>
        <name>4-CDP-2-C-methyl-D-erythritol 2-phosphate</name>
        <dbReference type="ChEBI" id="CHEBI:57919"/>
    </ligand>
</feature>
<organism evidence="10 11">
    <name type="scientific">Candidatus Sulfomarinibacter kjeldsenii</name>
    <dbReference type="NCBI Taxonomy" id="2885994"/>
    <lineage>
        <taxon>Bacteria</taxon>
        <taxon>Pseudomonadati</taxon>
        <taxon>Acidobacteriota</taxon>
        <taxon>Thermoanaerobaculia</taxon>
        <taxon>Thermoanaerobaculales</taxon>
        <taxon>Candidatus Sulfomarinibacteraceae</taxon>
        <taxon>Candidatus Sulfomarinibacter</taxon>
    </lineage>
</organism>
<feature type="site" description="Transition state stabilizer" evidence="7">
    <location>
        <position position="133"/>
    </location>
</feature>
<evidence type="ECO:0000256" key="8">
    <source>
        <dbReference type="RuleBase" id="RU004395"/>
    </source>
</evidence>
<feature type="binding site" evidence="7">
    <location>
        <position position="42"/>
    </location>
    <ligand>
        <name>a divalent metal cation</name>
        <dbReference type="ChEBI" id="CHEBI:60240"/>
    </ligand>
</feature>
<dbReference type="PANTHER" id="PTHR43181:SF1">
    <property type="entry name" value="2-C-METHYL-D-ERYTHRITOL 2,4-CYCLODIPHOSPHATE SYNTHASE, CHLOROPLASTIC"/>
    <property type="match status" value="1"/>
</dbReference>
<evidence type="ECO:0000259" key="9">
    <source>
        <dbReference type="Pfam" id="PF02542"/>
    </source>
</evidence>
<keyword evidence="5 7" id="KW-0414">Isoprene biosynthesis</keyword>
<accession>A0A8J6XZE1</accession>
<proteinExistence type="inferred from homology"/>
<comment type="caution">
    <text evidence="7">Lacks conserved residue(s) required for the propagation of feature annotation.</text>
</comment>
<feature type="domain" description="2-C-methyl-D-erythritol 2,4-cyclodiphosphate synthase" evidence="9">
    <location>
        <begin position="1"/>
        <end position="154"/>
    </location>
</feature>
<comment type="subunit">
    <text evidence="7">Homotrimer.</text>
</comment>
<dbReference type="FunFam" id="3.30.1330.50:FF:000003">
    <property type="entry name" value="2-C-methyl-D-erythritol 2,4-cyclodiphosphate synthase"/>
    <property type="match status" value="1"/>
</dbReference>
<gene>
    <name evidence="7" type="primary">ispF</name>
    <name evidence="10" type="ORF">IFJ97_00405</name>
</gene>
<dbReference type="UniPathway" id="UPA00056">
    <property type="reaction ID" value="UER00095"/>
</dbReference>
<feature type="site" description="Transition state stabilizer" evidence="7">
    <location>
        <position position="34"/>
    </location>
</feature>
<dbReference type="AlphaFoldDB" id="A0A8J6XZE1"/>
<dbReference type="SUPFAM" id="SSF69765">
    <property type="entry name" value="IpsF-like"/>
    <property type="match status" value="1"/>
</dbReference>
<dbReference type="Pfam" id="PF02542">
    <property type="entry name" value="YgbB"/>
    <property type="match status" value="1"/>
</dbReference>
<comment type="similarity">
    <text evidence="7 8">Belongs to the IspF family.</text>
</comment>
<dbReference type="GO" id="GO:0008685">
    <property type="term" value="F:2-C-methyl-D-erythritol 2,4-cyclodiphosphate synthase activity"/>
    <property type="evidence" value="ECO:0007669"/>
    <property type="project" value="UniProtKB-UniRule"/>
</dbReference>
<feature type="binding site" evidence="7">
    <location>
        <position position="139"/>
    </location>
    <ligand>
        <name>4-CDP-2-C-methyl-D-erythritol 2-phosphate</name>
        <dbReference type="ChEBI" id="CHEBI:57919"/>
    </ligand>
</feature>
<evidence type="ECO:0000256" key="5">
    <source>
        <dbReference type="ARBA" id="ARBA00023229"/>
    </source>
</evidence>
<dbReference type="HAMAP" id="MF_00107">
    <property type="entry name" value="IspF"/>
    <property type="match status" value="1"/>
</dbReference>
<name>A0A8J6XZE1_9BACT</name>
<protein>
    <recommendedName>
        <fullName evidence="3 7">2-C-methyl-D-erythritol 2,4-cyclodiphosphate synthase</fullName>
        <shortName evidence="7">MECDP-synthase</shortName>
        <shortName evidence="7">MECPP-synthase</shortName>
        <shortName evidence="7">MECPS</shortName>
        <ecNumber evidence="3 7">4.6.1.12</ecNumber>
    </recommendedName>
</protein>
<comment type="function">
    <text evidence="7">Involved in the biosynthesis of isopentenyl diphosphate (IPP) and dimethylallyl diphosphate (DMAPP), two major building blocks of isoprenoid compounds. Catalyzes the conversion of 4-diphosphocytidyl-2-C-methyl-D-erythritol 2-phosphate (CDP-ME2P) to 2-C-methyl-D-erythritol 2,4-cyclodiphosphate (ME-CPP) with a corresponding release of cytidine 5-monophosphate (CMP).</text>
</comment>
<dbReference type="EC" id="4.6.1.12" evidence="3 7"/>
<evidence type="ECO:0000256" key="6">
    <source>
        <dbReference type="ARBA" id="ARBA00023239"/>
    </source>
</evidence>
<dbReference type="GO" id="GO:0046872">
    <property type="term" value="F:metal ion binding"/>
    <property type="evidence" value="ECO:0007669"/>
    <property type="project" value="UniProtKB-KW"/>
</dbReference>
<dbReference type="InterPro" id="IPR036571">
    <property type="entry name" value="MECDP_synthase_sf"/>
</dbReference>
<comment type="pathway">
    <text evidence="2 7">Isoprenoid biosynthesis; isopentenyl diphosphate biosynthesis via DXP pathway; isopentenyl diphosphate from 1-deoxy-D-xylulose 5-phosphate: step 4/6.</text>
</comment>
<dbReference type="NCBIfam" id="TIGR00151">
    <property type="entry name" value="ispF"/>
    <property type="match status" value="1"/>
</dbReference>
<dbReference type="EMBL" id="JACXWA010000007">
    <property type="protein sequence ID" value="MBD3869801.1"/>
    <property type="molecule type" value="Genomic_DNA"/>
</dbReference>
<comment type="caution">
    <text evidence="10">The sequence shown here is derived from an EMBL/GenBank/DDBJ whole genome shotgun (WGS) entry which is preliminary data.</text>
</comment>
<evidence type="ECO:0000313" key="10">
    <source>
        <dbReference type="EMBL" id="MBD3869801.1"/>
    </source>
</evidence>
<keyword evidence="6 7" id="KW-0456">Lyase</keyword>
<dbReference type="Gene3D" id="3.30.1330.50">
    <property type="entry name" value="2-C-methyl-D-erythritol 2,4-cyclodiphosphate synthase"/>
    <property type="match status" value="1"/>
</dbReference>
<feature type="binding site" evidence="7">
    <location>
        <begin position="61"/>
        <end position="65"/>
    </location>
    <ligand>
        <name>4-CDP-2-C-methyl-D-erythritol 2-phosphate</name>
        <dbReference type="ChEBI" id="CHEBI:57919"/>
    </ligand>
</feature>
<comment type="catalytic activity">
    <reaction evidence="1 7 8">
        <text>4-CDP-2-C-methyl-D-erythritol 2-phosphate = 2-C-methyl-D-erythritol 2,4-cyclic diphosphate + CMP</text>
        <dbReference type="Rhea" id="RHEA:23864"/>
        <dbReference type="ChEBI" id="CHEBI:57919"/>
        <dbReference type="ChEBI" id="CHEBI:58483"/>
        <dbReference type="ChEBI" id="CHEBI:60377"/>
        <dbReference type="EC" id="4.6.1.12"/>
    </reaction>
</comment>
<dbReference type="InterPro" id="IPR003526">
    <property type="entry name" value="MECDP_synthase"/>
</dbReference>
<dbReference type="GO" id="GO:0019288">
    <property type="term" value="P:isopentenyl diphosphate biosynthetic process, methylerythritol 4-phosphate pathway"/>
    <property type="evidence" value="ECO:0007669"/>
    <property type="project" value="UniProtKB-UniRule"/>
</dbReference>
<feature type="binding site" evidence="7">
    <location>
        <begin position="132"/>
        <end position="135"/>
    </location>
    <ligand>
        <name>4-CDP-2-C-methyl-D-erythritol 2-phosphate</name>
        <dbReference type="ChEBI" id="CHEBI:57919"/>
    </ligand>
</feature>
<feature type="binding site" evidence="7">
    <location>
        <begin position="34"/>
        <end position="35"/>
    </location>
    <ligand>
        <name>4-CDP-2-C-methyl-D-erythritol 2-phosphate</name>
        <dbReference type="ChEBI" id="CHEBI:57919"/>
    </ligand>
</feature>
<evidence type="ECO:0000256" key="2">
    <source>
        <dbReference type="ARBA" id="ARBA00004709"/>
    </source>
</evidence>
<evidence type="ECO:0000256" key="1">
    <source>
        <dbReference type="ARBA" id="ARBA00000200"/>
    </source>
</evidence>
<feature type="binding site" evidence="7">
    <location>
        <position position="8"/>
    </location>
    <ligand>
        <name>a divalent metal cation</name>
        <dbReference type="ChEBI" id="CHEBI:60240"/>
    </ligand>
</feature>
<dbReference type="GO" id="GO:0016114">
    <property type="term" value="P:terpenoid biosynthetic process"/>
    <property type="evidence" value="ECO:0007669"/>
    <property type="project" value="InterPro"/>
</dbReference>
<feature type="binding site" evidence="7">
    <location>
        <position position="142"/>
    </location>
    <ligand>
        <name>4-CDP-2-C-methyl-D-erythritol 2-phosphate</name>
        <dbReference type="ChEBI" id="CHEBI:57919"/>
    </ligand>
</feature>
<keyword evidence="4 7" id="KW-0479">Metal-binding</keyword>
<feature type="binding site" evidence="7">
    <location>
        <position position="10"/>
    </location>
    <ligand>
        <name>a divalent metal cation</name>
        <dbReference type="ChEBI" id="CHEBI:60240"/>
    </ligand>
</feature>
<evidence type="ECO:0000256" key="4">
    <source>
        <dbReference type="ARBA" id="ARBA00022723"/>
    </source>
</evidence>
<dbReference type="InterPro" id="IPR020555">
    <property type="entry name" value="MECDP_synthase_CS"/>
</dbReference>
<evidence type="ECO:0000313" key="11">
    <source>
        <dbReference type="Proteomes" id="UP000598633"/>
    </source>
</evidence>
<dbReference type="PANTHER" id="PTHR43181">
    <property type="entry name" value="2-C-METHYL-D-ERYTHRITOL 2,4-CYCLODIPHOSPHATE SYNTHASE, CHLOROPLASTIC"/>
    <property type="match status" value="1"/>
</dbReference>
<dbReference type="PROSITE" id="PS01350">
    <property type="entry name" value="ISPF"/>
    <property type="match status" value="1"/>
</dbReference>
<evidence type="ECO:0000256" key="7">
    <source>
        <dbReference type="HAMAP-Rule" id="MF_00107"/>
    </source>
</evidence>
<dbReference type="CDD" id="cd00554">
    <property type="entry name" value="MECDP_synthase"/>
    <property type="match status" value="1"/>
</dbReference>
<evidence type="ECO:0000256" key="3">
    <source>
        <dbReference type="ARBA" id="ARBA00012579"/>
    </source>
</evidence>
<reference evidence="10 11" key="1">
    <citation type="submission" date="2020-08" db="EMBL/GenBank/DDBJ databases">
        <title>Acidobacteriota in marine sediments use diverse sulfur dissimilation pathways.</title>
        <authorList>
            <person name="Wasmund K."/>
        </authorList>
    </citation>
    <scope>NUCLEOTIDE SEQUENCE [LARGE SCALE GENOMIC DNA]</scope>
    <source>
        <strain evidence="10">MAG AM3-A</strain>
    </source>
</reference>